<dbReference type="InterPro" id="IPR011009">
    <property type="entry name" value="Kinase-like_dom_sf"/>
</dbReference>
<dbReference type="Pfam" id="PF00069">
    <property type="entry name" value="Pkinase"/>
    <property type="match status" value="1"/>
</dbReference>
<dbReference type="EC" id="2.7.11.1" evidence="1"/>
<organism evidence="10 11">
    <name type="scientific">Malassezia furfur</name>
    <name type="common">Pityriasis versicolor infection agent</name>
    <name type="synonym">Pityrosporum furfur</name>
    <dbReference type="NCBI Taxonomy" id="55194"/>
    <lineage>
        <taxon>Eukaryota</taxon>
        <taxon>Fungi</taxon>
        <taxon>Dikarya</taxon>
        <taxon>Basidiomycota</taxon>
        <taxon>Ustilaginomycotina</taxon>
        <taxon>Malasseziomycetes</taxon>
        <taxon>Malasseziales</taxon>
        <taxon>Malasseziaceae</taxon>
        <taxon>Malassezia</taxon>
    </lineage>
</organism>
<evidence type="ECO:0000256" key="8">
    <source>
        <dbReference type="ARBA" id="ARBA00048679"/>
    </source>
</evidence>
<dbReference type="PROSITE" id="PS50011">
    <property type="entry name" value="PROTEIN_KINASE_DOM"/>
    <property type="match status" value="1"/>
</dbReference>
<dbReference type="EMBL" id="CP046234">
    <property type="protein sequence ID" value="WFD46269.1"/>
    <property type="molecule type" value="Genomic_DNA"/>
</dbReference>
<dbReference type="Gene3D" id="1.10.510.10">
    <property type="entry name" value="Transferase(Phosphotransferase) domain 1"/>
    <property type="match status" value="1"/>
</dbReference>
<dbReference type="PANTHER" id="PTHR22967:SF57">
    <property type="entry name" value="AUXILIN, ISOFORM A-RELATED"/>
    <property type="match status" value="1"/>
</dbReference>
<dbReference type="PANTHER" id="PTHR22967">
    <property type="entry name" value="SERINE/THREONINE PROTEIN KINASE"/>
    <property type="match status" value="1"/>
</dbReference>
<comment type="catalytic activity">
    <reaction evidence="7">
        <text>L-threonyl-[protein] + ATP = O-phospho-L-threonyl-[protein] + ADP + H(+)</text>
        <dbReference type="Rhea" id="RHEA:46608"/>
        <dbReference type="Rhea" id="RHEA-COMP:11060"/>
        <dbReference type="Rhea" id="RHEA-COMP:11605"/>
        <dbReference type="ChEBI" id="CHEBI:15378"/>
        <dbReference type="ChEBI" id="CHEBI:30013"/>
        <dbReference type="ChEBI" id="CHEBI:30616"/>
        <dbReference type="ChEBI" id="CHEBI:61977"/>
        <dbReference type="ChEBI" id="CHEBI:456216"/>
        <dbReference type="EC" id="2.7.11.1"/>
    </reaction>
</comment>
<keyword evidence="11" id="KW-1185">Reference proteome</keyword>
<gene>
    <name evidence="10" type="primary">AKL1</name>
    <name evidence="10" type="ORF">GLX27_000903</name>
</gene>
<keyword evidence="5 10" id="KW-0418">Kinase</keyword>
<evidence type="ECO:0000313" key="11">
    <source>
        <dbReference type="Proteomes" id="UP000818624"/>
    </source>
</evidence>
<evidence type="ECO:0000256" key="6">
    <source>
        <dbReference type="ARBA" id="ARBA00022840"/>
    </source>
</evidence>
<protein>
    <recommendedName>
        <fullName evidence="1">non-specific serine/threonine protein kinase</fullName>
        <ecNumber evidence="1">2.7.11.1</ecNumber>
    </recommendedName>
</protein>
<evidence type="ECO:0000256" key="2">
    <source>
        <dbReference type="ARBA" id="ARBA00022527"/>
    </source>
</evidence>
<reference evidence="10 11" key="1">
    <citation type="journal article" date="2020" name="Elife">
        <title>Loss of centromere function drives karyotype evolution in closely related Malassezia species.</title>
        <authorList>
            <person name="Sankaranarayanan S.R."/>
            <person name="Ianiri G."/>
            <person name="Coelho M.A."/>
            <person name="Reza M.H."/>
            <person name="Thimmappa B.C."/>
            <person name="Ganguly P."/>
            <person name="Vadnala R.N."/>
            <person name="Sun S."/>
            <person name="Siddharthan R."/>
            <person name="Tellgren-Roth C."/>
            <person name="Dawson T.L."/>
            <person name="Heitman J."/>
            <person name="Sanyal K."/>
        </authorList>
    </citation>
    <scope>NUCLEOTIDE SEQUENCE [LARGE SCALE GENOMIC DNA]</scope>
    <source>
        <strain evidence="10">CBS14141</strain>
    </source>
</reference>
<dbReference type="InterPro" id="IPR000719">
    <property type="entry name" value="Prot_kinase_dom"/>
</dbReference>
<keyword evidence="6" id="KW-0067">ATP-binding</keyword>
<keyword evidence="2 10" id="KW-0723">Serine/threonine-protein kinase</keyword>
<accession>A0ABY8EN02</accession>
<feature type="domain" description="Protein kinase" evidence="9">
    <location>
        <begin position="32"/>
        <end position="292"/>
    </location>
</feature>
<proteinExistence type="predicted"/>
<evidence type="ECO:0000256" key="1">
    <source>
        <dbReference type="ARBA" id="ARBA00012513"/>
    </source>
</evidence>
<dbReference type="SMART" id="SM00220">
    <property type="entry name" value="S_TKc"/>
    <property type="match status" value="1"/>
</dbReference>
<evidence type="ECO:0000313" key="10">
    <source>
        <dbReference type="EMBL" id="WFD46269.1"/>
    </source>
</evidence>
<evidence type="ECO:0000259" key="9">
    <source>
        <dbReference type="PROSITE" id="PS50011"/>
    </source>
</evidence>
<dbReference type="Proteomes" id="UP000818624">
    <property type="component" value="Chromosome 1"/>
</dbReference>
<evidence type="ECO:0000256" key="3">
    <source>
        <dbReference type="ARBA" id="ARBA00022679"/>
    </source>
</evidence>
<name>A0ABY8EN02_MALFU</name>
<evidence type="ECO:0000256" key="7">
    <source>
        <dbReference type="ARBA" id="ARBA00047899"/>
    </source>
</evidence>
<evidence type="ECO:0000256" key="5">
    <source>
        <dbReference type="ARBA" id="ARBA00022777"/>
    </source>
</evidence>
<keyword evidence="3 10" id="KW-0808">Transferase</keyword>
<evidence type="ECO:0000256" key="4">
    <source>
        <dbReference type="ARBA" id="ARBA00022741"/>
    </source>
</evidence>
<dbReference type="PROSITE" id="PS00108">
    <property type="entry name" value="PROTEIN_KINASE_ST"/>
    <property type="match status" value="1"/>
</dbReference>
<dbReference type="GO" id="GO:0004674">
    <property type="term" value="F:protein serine/threonine kinase activity"/>
    <property type="evidence" value="ECO:0007669"/>
    <property type="project" value="UniProtKB-KW"/>
</dbReference>
<dbReference type="SUPFAM" id="SSF56112">
    <property type="entry name" value="Protein kinase-like (PK-like)"/>
    <property type="match status" value="1"/>
</dbReference>
<dbReference type="InterPro" id="IPR008271">
    <property type="entry name" value="Ser/Thr_kinase_AS"/>
</dbReference>
<comment type="catalytic activity">
    <reaction evidence="8">
        <text>L-seryl-[protein] + ATP = O-phospho-L-seryl-[protein] + ADP + H(+)</text>
        <dbReference type="Rhea" id="RHEA:17989"/>
        <dbReference type="Rhea" id="RHEA-COMP:9863"/>
        <dbReference type="Rhea" id="RHEA-COMP:11604"/>
        <dbReference type="ChEBI" id="CHEBI:15378"/>
        <dbReference type="ChEBI" id="CHEBI:29999"/>
        <dbReference type="ChEBI" id="CHEBI:30616"/>
        <dbReference type="ChEBI" id="CHEBI:83421"/>
        <dbReference type="ChEBI" id="CHEBI:456216"/>
        <dbReference type="EC" id="2.7.11.1"/>
    </reaction>
</comment>
<keyword evidence="4" id="KW-0547">Nucleotide-binding</keyword>
<sequence length="292" mass="33022">MAQAAQPGVLAPFEGQRPLQPGTRVQVGEHVVTVQRFLSQGGFARVYLVHADQAVYLPSGERTTTLVLKHMCVWNKDALRSVRAEVEHHRELRGHTSIVHFVEASAANLQGDGWEIFILMECAAGGGLIDFLNTRLQKRLDEREVLAIMRDVCRGVQVMHAQRLVHRDLKIENILLSGSTPTRFKLCDFGSCFSSRDVQPARTPEQKKQLEKELNMHTTIWYRAPEMVDLRLEQVIDERADIWALGVFLYKLCYYTTPFEGPQSGPAAIMRAHYTFPPTPPYSAELKQLIGT</sequence>